<dbReference type="CDD" id="cd05288">
    <property type="entry name" value="PGDH"/>
    <property type="match status" value="1"/>
</dbReference>
<accession>A0A1E3R018</accession>
<dbReference type="SMART" id="SM00829">
    <property type="entry name" value="PKS_ER"/>
    <property type="match status" value="1"/>
</dbReference>
<sequence>MTAPATTKSFILQNSPLTACNFDLGSPDATFKLEAAKPIEALKENQVLVKILYLSNDPTQRPWIQKGANQDRMYAALVSEGDVMRSLGLGKVIESKSSKYTAGDYITGLLAWEEYVTVDESRIFNKIADTSIPLTMYLDVIGLTGLTAYVGLIDVGKVTKDDTVVISAASGATGSMCVQIAKHIIGCKRVIGISGGAEKCKYVESIGADAAVDYKDPNFKQNLQKAIGGVNTVDVYFDSVGGKILDLMLQIVKPFGRIVACGAIAGYNDLELLKISNWGQIITNRLTVTGFICSDLTDQFPKAIADISVALKAGKVKCDASSFTLVDLTDDKFSKIPETWSLLFSDKKGPGKLITKIANDDA</sequence>
<dbReference type="InterPro" id="IPR011032">
    <property type="entry name" value="GroES-like_sf"/>
</dbReference>
<dbReference type="Gene3D" id="3.90.180.10">
    <property type="entry name" value="Medium-chain alcohol dehydrogenases, catalytic domain"/>
    <property type="match status" value="1"/>
</dbReference>
<dbReference type="STRING" id="984486.A0A1E3R018"/>
<dbReference type="InterPro" id="IPR020843">
    <property type="entry name" value="ER"/>
</dbReference>
<dbReference type="InterPro" id="IPR036291">
    <property type="entry name" value="NAD(P)-bd_dom_sf"/>
</dbReference>
<dbReference type="Gene3D" id="3.40.50.720">
    <property type="entry name" value="NAD(P)-binding Rossmann-like Domain"/>
    <property type="match status" value="1"/>
</dbReference>
<dbReference type="InterPro" id="IPR045010">
    <property type="entry name" value="MDR_fam"/>
</dbReference>
<dbReference type="SUPFAM" id="SSF51735">
    <property type="entry name" value="NAD(P)-binding Rossmann-fold domains"/>
    <property type="match status" value="1"/>
</dbReference>
<dbReference type="EMBL" id="KV454426">
    <property type="protein sequence ID" value="ODQ83256.1"/>
    <property type="molecule type" value="Genomic_DNA"/>
</dbReference>
<dbReference type="Pfam" id="PF00107">
    <property type="entry name" value="ADH_zinc_N"/>
    <property type="match status" value="1"/>
</dbReference>
<evidence type="ECO:0000313" key="3">
    <source>
        <dbReference type="EMBL" id="ODQ83256.1"/>
    </source>
</evidence>
<name>A0A1E3R018_9ASCO</name>
<protein>
    <recommendedName>
        <fullName evidence="2">Enoyl reductase (ER) domain-containing protein</fullName>
    </recommendedName>
</protein>
<dbReference type="SUPFAM" id="SSF50129">
    <property type="entry name" value="GroES-like"/>
    <property type="match status" value="1"/>
</dbReference>
<keyword evidence="4" id="KW-1185">Reference proteome</keyword>
<dbReference type="GeneID" id="30150623"/>
<organism evidence="3 4">
    <name type="scientific">Babjeviella inositovora NRRL Y-12698</name>
    <dbReference type="NCBI Taxonomy" id="984486"/>
    <lineage>
        <taxon>Eukaryota</taxon>
        <taxon>Fungi</taxon>
        <taxon>Dikarya</taxon>
        <taxon>Ascomycota</taxon>
        <taxon>Saccharomycotina</taxon>
        <taxon>Pichiomycetes</taxon>
        <taxon>Serinales incertae sedis</taxon>
        <taxon>Babjeviella</taxon>
    </lineage>
</organism>
<dbReference type="RefSeq" id="XP_018988584.1">
    <property type="nucleotide sequence ID" value="XM_019132770.1"/>
</dbReference>
<dbReference type="Pfam" id="PF16884">
    <property type="entry name" value="ADH_N_2"/>
    <property type="match status" value="1"/>
</dbReference>
<feature type="domain" description="Enoyl reductase (ER)" evidence="2">
    <location>
        <begin position="25"/>
        <end position="355"/>
    </location>
</feature>
<proteinExistence type="predicted"/>
<dbReference type="AlphaFoldDB" id="A0A1E3R018"/>
<dbReference type="InterPro" id="IPR013149">
    <property type="entry name" value="ADH-like_C"/>
</dbReference>
<dbReference type="PANTHER" id="PTHR43205:SF19">
    <property type="entry name" value="ENOYL REDUCTASE (ER) DOMAIN-CONTAINING PROTEIN"/>
    <property type="match status" value="1"/>
</dbReference>
<evidence type="ECO:0000259" key="2">
    <source>
        <dbReference type="SMART" id="SM00829"/>
    </source>
</evidence>
<dbReference type="OrthoDB" id="809632at2759"/>
<keyword evidence="1" id="KW-0560">Oxidoreductase</keyword>
<dbReference type="PANTHER" id="PTHR43205">
    <property type="entry name" value="PROSTAGLANDIN REDUCTASE"/>
    <property type="match status" value="1"/>
</dbReference>
<gene>
    <name evidence="3" type="ORF">BABINDRAFT_82736</name>
</gene>
<dbReference type="FunFam" id="3.40.50.720:FF:000121">
    <property type="entry name" value="Prostaglandin reductase 2"/>
    <property type="match status" value="1"/>
</dbReference>
<reference evidence="4" key="1">
    <citation type="submission" date="2016-05" db="EMBL/GenBank/DDBJ databases">
        <title>Comparative genomics of biotechnologically important yeasts.</title>
        <authorList>
            <consortium name="DOE Joint Genome Institute"/>
            <person name="Riley R."/>
            <person name="Haridas S."/>
            <person name="Wolfe K.H."/>
            <person name="Lopes M.R."/>
            <person name="Hittinger C.T."/>
            <person name="Goker M."/>
            <person name="Salamov A."/>
            <person name="Wisecaver J."/>
            <person name="Long T.M."/>
            <person name="Aerts A.L."/>
            <person name="Barry K."/>
            <person name="Choi C."/>
            <person name="Clum A."/>
            <person name="Coughlan A.Y."/>
            <person name="Deshpande S."/>
            <person name="Douglass A.P."/>
            <person name="Hanson S.J."/>
            <person name="Klenk H.-P."/>
            <person name="Labutti K."/>
            <person name="Lapidus A."/>
            <person name="Lindquist E."/>
            <person name="Lipzen A."/>
            <person name="Meier-Kolthoff J.P."/>
            <person name="Ohm R.A."/>
            <person name="Otillar R.P."/>
            <person name="Pangilinan J."/>
            <person name="Peng Y."/>
            <person name="Rokas A."/>
            <person name="Rosa C.A."/>
            <person name="Scheuner C."/>
            <person name="Sibirny A.A."/>
            <person name="Slot J.C."/>
            <person name="Stielow J.B."/>
            <person name="Sun H."/>
            <person name="Kurtzman C.P."/>
            <person name="Blackwell M."/>
            <person name="Grigoriev I.V."/>
            <person name="Jeffries T.W."/>
        </authorList>
    </citation>
    <scope>NUCLEOTIDE SEQUENCE [LARGE SCALE GENOMIC DNA]</scope>
    <source>
        <strain evidence="4">NRRL Y-12698</strain>
    </source>
</reference>
<dbReference type="GO" id="GO:0016628">
    <property type="term" value="F:oxidoreductase activity, acting on the CH-CH group of donors, NAD or NADP as acceptor"/>
    <property type="evidence" value="ECO:0007669"/>
    <property type="project" value="InterPro"/>
</dbReference>
<dbReference type="InterPro" id="IPR041694">
    <property type="entry name" value="ADH_N_2"/>
</dbReference>
<dbReference type="Proteomes" id="UP000094336">
    <property type="component" value="Unassembled WGS sequence"/>
</dbReference>
<evidence type="ECO:0000313" key="4">
    <source>
        <dbReference type="Proteomes" id="UP000094336"/>
    </source>
</evidence>
<evidence type="ECO:0000256" key="1">
    <source>
        <dbReference type="ARBA" id="ARBA00023002"/>
    </source>
</evidence>